<evidence type="ECO:0000256" key="1">
    <source>
        <dbReference type="SAM" id="MobiDB-lite"/>
    </source>
</evidence>
<evidence type="ECO:0000313" key="3">
    <source>
        <dbReference type="Proteomes" id="UP001153269"/>
    </source>
</evidence>
<evidence type="ECO:0000313" key="2">
    <source>
        <dbReference type="EMBL" id="CAB1440711.1"/>
    </source>
</evidence>
<feature type="compositionally biased region" description="Basic and acidic residues" evidence="1">
    <location>
        <begin position="7"/>
        <end position="19"/>
    </location>
</feature>
<dbReference type="AlphaFoldDB" id="A0A9N7YUU1"/>
<keyword evidence="3" id="KW-1185">Reference proteome</keyword>
<feature type="compositionally biased region" description="Basic residues" evidence="1">
    <location>
        <begin position="79"/>
        <end position="89"/>
    </location>
</feature>
<feature type="region of interest" description="Disordered" evidence="1">
    <location>
        <begin position="1"/>
        <end position="90"/>
    </location>
</feature>
<name>A0A9N7YUU1_PLEPL</name>
<protein>
    <submittedName>
        <fullName evidence="2">Uncharacterized protein</fullName>
    </submittedName>
</protein>
<reference evidence="2" key="1">
    <citation type="submission" date="2020-03" db="EMBL/GenBank/DDBJ databases">
        <authorList>
            <person name="Weist P."/>
        </authorList>
    </citation>
    <scope>NUCLEOTIDE SEQUENCE</scope>
</reference>
<dbReference type="Proteomes" id="UP001153269">
    <property type="component" value="Unassembled WGS sequence"/>
</dbReference>
<sequence length="137" mass="15408">MTARPRPPHDRTCGFRKGGEQSQSCGVHHRPHSISPPPSAEAPRCQVRRPSEQAGKGARRGVEVRRKRHRTVVDSAQTKWRRKKNRRSGGRWEITRVPHQHNPGLVRHAGPGVQRDTLSTCGGGFWVPCSRIRLHGT</sequence>
<comment type="caution">
    <text evidence="2">The sequence shown here is derived from an EMBL/GenBank/DDBJ whole genome shotgun (WGS) entry which is preliminary data.</text>
</comment>
<dbReference type="EMBL" id="CADEAL010002492">
    <property type="protein sequence ID" value="CAB1440711.1"/>
    <property type="molecule type" value="Genomic_DNA"/>
</dbReference>
<gene>
    <name evidence="2" type="ORF">PLEPLA_LOCUS28478</name>
</gene>
<proteinExistence type="predicted"/>
<organism evidence="2 3">
    <name type="scientific">Pleuronectes platessa</name>
    <name type="common">European plaice</name>
    <dbReference type="NCBI Taxonomy" id="8262"/>
    <lineage>
        <taxon>Eukaryota</taxon>
        <taxon>Metazoa</taxon>
        <taxon>Chordata</taxon>
        <taxon>Craniata</taxon>
        <taxon>Vertebrata</taxon>
        <taxon>Euteleostomi</taxon>
        <taxon>Actinopterygii</taxon>
        <taxon>Neopterygii</taxon>
        <taxon>Teleostei</taxon>
        <taxon>Neoteleostei</taxon>
        <taxon>Acanthomorphata</taxon>
        <taxon>Carangaria</taxon>
        <taxon>Pleuronectiformes</taxon>
        <taxon>Pleuronectoidei</taxon>
        <taxon>Pleuronectidae</taxon>
        <taxon>Pleuronectes</taxon>
    </lineage>
</organism>
<accession>A0A9N7YUU1</accession>